<name>A0AAV3WVJ4_9GAST</name>
<dbReference type="AlphaFoldDB" id="A0AAV3WVJ4"/>
<organism evidence="5 6">
    <name type="scientific">Plakobranchus ocellatus</name>
    <dbReference type="NCBI Taxonomy" id="259542"/>
    <lineage>
        <taxon>Eukaryota</taxon>
        <taxon>Metazoa</taxon>
        <taxon>Spiralia</taxon>
        <taxon>Lophotrochozoa</taxon>
        <taxon>Mollusca</taxon>
        <taxon>Gastropoda</taxon>
        <taxon>Heterobranchia</taxon>
        <taxon>Euthyneura</taxon>
        <taxon>Panpulmonata</taxon>
        <taxon>Sacoglossa</taxon>
        <taxon>Placobranchoidea</taxon>
        <taxon>Plakobranchidae</taxon>
        <taxon>Plakobranchus</taxon>
    </lineage>
</organism>
<dbReference type="SUPFAM" id="SSF50978">
    <property type="entry name" value="WD40 repeat-like"/>
    <property type="match status" value="1"/>
</dbReference>
<dbReference type="Pfam" id="PF00400">
    <property type="entry name" value="WD40"/>
    <property type="match status" value="3"/>
</dbReference>
<dbReference type="InterPro" id="IPR015943">
    <property type="entry name" value="WD40/YVTN_repeat-like_dom_sf"/>
</dbReference>
<dbReference type="Proteomes" id="UP000735302">
    <property type="component" value="Unassembled WGS sequence"/>
</dbReference>
<dbReference type="PANTHER" id="PTHR19855:SF11">
    <property type="entry name" value="RIBOSOME BIOGENESIS PROTEIN WDR12"/>
    <property type="match status" value="1"/>
</dbReference>
<sequence>MLEASPSNLVRKLRKKLRQIENLERLNRPLTEEEVVKVNSKFSTREHLKDVLDQLENEPKIGSINIADSSAEQSNEEGHLVSENETEISQDAICSDESHLPEVSSKDFGSGDHNHPHESNVLFKSADSSLQKQDTKSQVKGDSSKAKKEDKGKKAGGHLSKRRCRVTTLEGHSDIVTSLVIVDGRVVTASRDTALKSWDLTTGGELHTFGGHTETVTCVTAVDSTHGKLIDPGFFFDDHLIISASFDCTFKMWSLSAGKLLKSVYTFNPLTKICFFPSTNQLVTGSDGGKLELWDIATGENCFSTLAYDAPVSGIVVSDQMIYCGSANGILKVYQRREDGHLACLFVSDEVKAGEIYSLTPRHIRCMAKIEEGLLFGDDSRNLKLLDWRKGQIKKFPNHTTDFSSTDAVSCHDGLILSSSYDLDEGLGYVNVRQGKELTYQASLDDGETERIMTLDFCLGPGGSIVAVTGGVDLKLWHIFPASGSQTGSSDDEVISLEFRQALSVSATDSATESEDDDGADDYEESDEEEENAPQDANSSVHQGGLLSWCTIV</sequence>
<gene>
    <name evidence="5" type="ORF">PoB_000079100</name>
</gene>
<reference evidence="5 6" key="1">
    <citation type="journal article" date="2021" name="Elife">
        <title>Chloroplast acquisition without the gene transfer in kleptoplastic sea slugs, Plakobranchus ocellatus.</title>
        <authorList>
            <person name="Maeda T."/>
            <person name="Takahashi S."/>
            <person name="Yoshida T."/>
            <person name="Shimamura S."/>
            <person name="Takaki Y."/>
            <person name="Nagai Y."/>
            <person name="Toyoda A."/>
            <person name="Suzuki Y."/>
            <person name="Arimoto A."/>
            <person name="Ishii H."/>
            <person name="Satoh N."/>
            <person name="Nishiyama T."/>
            <person name="Hasebe M."/>
            <person name="Maruyama T."/>
            <person name="Minagawa J."/>
            <person name="Obokata J."/>
            <person name="Shigenobu S."/>
        </authorList>
    </citation>
    <scope>NUCLEOTIDE SEQUENCE [LARGE SCALE GENOMIC DNA]</scope>
</reference>
<dbReference type="InterPro" id="IPR036322">
    <property type="entry name" value="WD40_repeat_dom_sf"/>
</dbReference>
<keyword evidence="6" id="KW-1185">Reference proteome</keyword>
<keyword evidence="1 3" id="KW-0853">WD repeat</keyword>
<feature type="region of interest" description="Disordered" evidence="4">
    <location>
        <begin position="100"/>
        <end position="162"/>
    </location>
</feature>
<comment type="caution">
    <text evidence="5">The sequence shown here is derived from an EMBL/GenBank/DDBJ whole genome shotgun (WGS) entry which is preliminary data.</text>
</comment>
<dbReference type="PROSITE" id="PS50082">
    <property type="entry name" value="WD_REPEATS_2"/>
    <property type="match status" value="2"/>
</dbReference>
<evidence type="ECO:0000256" key="2">
    <source>
        <dbReference type="ARBA" id="ARBA00022737"/>
    </source>
</evidence>
<feature type="region of interest" description="Disordered" evidence="4">
    <location>
        <begin position="506"/>
        <end position="544"/>
    </location>
</feature>
<dbReference type="PANTHER" id="PTHR19855">
    <property type="entry name" value="WD40 REPEAT PROTEIN 12, 37"/>
    <property type="match status" value="1"/>
</dbReference>
<feature type="compositionally biased region" description="Basic and acidic residues" evidence="4">
    <location>
        <begin position="133"/>
        <end position="153"/>
    </location>
</feature>
<evidence type="ECO:0000256" key="4">
    <source>
        <dbReference type="SAM" id="MobiDB-lite"/>
    </source>
</evidence>
<dbReference type="PROSITE" id="PS00678">
    <property type="entry name" value="WD_REPEATS_1"/>
    <property type="match status" value="1"/>
</dbReference>
<feature type="compositionally biased region" description="Basic and acidic residues" evidence="4">
    <location>
        <begin position="109"/>
        <end position="118"/>
    </location>
</feature>
<evidence type="ECO:0000256" key="1">
    <source>
        <dbReference type="ARBA" id="ARBA00022574"/>
    </source>
</evidence>
<evidence type="ECO:0000313" key="5">
    <source>
        <dbReference type="EMBL" id="GFN74285.1"/>
    </source>
</evidence>
<dbReference type="Gene3D" id="2.130.10.10">
    <property type="entry name" value="YVTN repeat-like/Quinoprotein amine dehydrogenase"/>
    <property type="match status" value="2"/>
</dbReference>
<proteinExistence type="predicted"/>
<dbReference type="EMBL" id="BLXT01000074">
    <property type="protein sequence ID" value="GFN74285.1"/>
    <property type="molecule type" value="Genomic_DNA"/>
</dbReference>
<keyword evidence="2" id="KW-0677">Repeat</keyword>
<protein>
    <submittedName>
        <fullName evidence="5">Pre-mRNA-splicing factor prp46-like isoform x1</fullName>
    </submittedName>
</protein>
<feature type="repeat" description="WD" evidence="3">
    <location>
        <begin position="270"/>
        <end position="304"/>
    </location>
</feature>
<feature type="compositionally biased region" description="Acidic residues" evidence="4">
    <location>
        <begin position="512"/>
        <end position="533"/>
    </location>
</feature>
<evidence type="ECO:0000313" key="6">
    <source>
        <dbReference type="Proteomes" id="UP000735302"/>
    </source>
</evidence>
<evidence type="ECO:0000256" key="3">
    <source>
        <dbReference type="PROSITE-ProRule" id="PRU00221"/>
    </source>
</evidence>
<feature type="repeat" description="WD" evidence="3">
    <location>
        <begin position="169"/>
        <end position="208"/>
    </location>
</feature>
<dbReference type="InterPro" id="IPR001680">
    <property type="entry name" value="WD40_rpt"/>
</dbReference>
<dbReference type="InterPro" id="IPR019775">
    <property type="entry name" value="WD40_repeat_CS"/>
</dbReference>
<accession>A0AAV3WVJ4</accession>
<dbReference type="SMART" id="SM00320">
    <property type="entry name" value="WD40"/>
    <property type="match status" value="4"/>
</dbReference>